<evidence type="ECO:0000313" key="2">
    <source>
        <dbReference type="Proteomes" id="UP000232638"/>
    </source>
</evidence>
<gene>
    <name evidence="1" type="ORF">THSYN_23875</name>
</gene>
<evidence type="ECO:0000313" key="1">
    <source>
        <dbReference type="EMBL" id="AUB83692.1"/>
    </source>
</evidence>
<proteinExistence type="predicted"/>
<dbReference type="Proteomes" id="UP000232638">
    <property type="component" value="Chromosome"/>
</dbReference>
<name>A0A2K8UDN9_9GAMM</name>
<reference evidence="1 2" key="1">
    <citation type="submission" date="2017-03" db="EMBL/GenBank/DDBJ databases">
        <title>Complete genome sequence of Candidatus 'Thiodictyon syntrophicum' sp. nov. strain Cad16T, a photolithoautotroph purple sulfur bacterium isolated from an alpine meromictic lake.</title>
        <authorList>
            <person name="Luedin S.M."/>
            <person name="Pothier J.F."/>
            <person name="Danza F."/>
            <person name="Storelli N."/>
            <person name="Wittwer M."/>
            <person name="Tonolla M."/>
        </authorList>
    </citation>
    <scope>NUCLEOTIDE SEQUENCE [LARGE SCALE GENOMIC DNA]</scope>
    <source>
        <strain evidence="1 2">Cad16T</strain>
    </source>
</reference>
<dbReference type="Gene3D" id="3.40.50.300">
    <property type="entry name" value="P-loop containing nucleotide triphosphate hydrolases"/>
    <property type="match status" value="1"/>
</dbReference>
<dbReference type="InterPro" id="IPR027417">
    <property type="entry name" value="P-loop_NTPase"/>
</dbReference>
<dbReference type="AlphaFoldDB" id="A0A2K8UDN9"/>
<organism evidence="1 2">
    <name type="scientific">Candidatus Thiodictyon syntrophicum</name>
    <dbReference type="NCBI Taxonomy" id="1166950"/>
    <lineage>
        <taxon>Bacteria</taxon>
        <taxon>Pseudomonadati</taxon>
        <taxon>Pseudomonadota</taxon>
        <taxon>Gammaproteobacteria</taxon>
        <taxon>Chromatiales</taxon>
        <taxon>Chromatiaceae</taxon>
        <taxon>Thiodictyon</taxon>
    </lineage>
</organism>
<dbReference type="EMBL" id="CP020370">
    <property type="protein sequence ID" value="AUB83692.1"/>
    <property type="molecule type" value="Genomic_DNA"/>
</dbReference>
<protein>
    <submittedName>
        <fullName evidence="1">Uncharacterized protein</fullName>
    </submittedName>
</protein>
<keyword evidence="2" id="KW-1185">Reference proteome</keyword>
<dbReference type="KEGG" id="tsy:THSYN_23875"/>
<accession>A0A2K8UDN9</accession>
<sequence length="114" mass="12713">MAAQVCEGVALQLLTQHAPDYARLYLFESAPSPNFAQIKRLLAASHQRWGQHLLTARDCLKHLTELEELTHRRFALLAQAEVADIHAYNAAAAHAEPVVYLLISVSCPSRLLTR</sequence>